<dbReference type="Proteomes" id="UP000051276">
    <property type="component" value="Unassembled WGS sequence"/>
</dbReference>
<feature type="transmembrane region" description="Helical" evidence="1">
    <location>
        <begin position="38"/>
        <end position="58"/>
    </location>
</feature>
<evidence type="ECO:0000313" key="3">
    <source>
        <dbReference type="EMBL" id="KRT59932.1"/>
    </source>
</evidence>
<dbReference type="EMBL" id="LDXT01000066">
    <property type="protein sequence ID" value="KRT56099.1"/>
    <property type="molecule type" value="Genomic_DNA"/>
</dbReference>
<feature type="transmembrane region" description="Helical" evidence="1">
    <location>
        <begin position="6"/>
        <end position="26"/>
    </location>
</feature>
<keyword evidence="1" id="KW-1133">Transmembrane helix</keyword>
<evidence type="ECO:0000313" key="4">
    <source>
        <dbReference type="Proteomes" id="UP000051276"/>
    </source>
</evidence>
<dbReference type="RefSeq" id="WP_057955133.1">
    <property type="nucleotide sequence ID" value="NZ_KQ556869.1"/>
</dbReference>
<protein>
    <submittedName>
        <fullName evidence="3">Uncharacterized protein</fullName>
    </submittedName>
</protein>
<organism evidence="3 4">
    <name type="scientific">endosymbiont of Ridgeia piscesae</name>
    <dbReference type="NCBI Taxonomy" id="54398"/>
    <lineage>
        <taxon>Bacteria</taxon>
        <taxon>Pseudomonadati</taxon>
        <taxon>Pseudomonadota</taxon>
        <taxon>Gammaproteobacteria</taxon>
        <taxon>sulfur-oxidizing symbionts</taxon>
    </lineage>
</organism>
<evidence type="ECO:0000313" key="2">
    <source>
        <dbReference type="EMBL" id="KRT56099.1"/>
    </source>
</evidence>
<evidence type="ECO:0000256" key="1">
    <source>
        <dbReference type="SAM" id="Phobius"/>
    </source>
</evidence>
<dbReference type="Proteomes" id="UP000051634">
    <property type="component" value="Unassembled WGS sequence"/>
</dbReference>
<accession>A0A0T5ZAN5</accession>
<dbReference type="AlphaFoldDB" id="A0A0T5ZAN5"/>
<gene>
    <name evidence="2" type="ORF">Ga0074115_13149</name>
    <name evidence="3" type="ORF">Ga0076813_16366</name>
</gene>
<sequence>MDWMKILAAAAMVMMLFAMWPAYKHWSQNGPKAEKGDWMAVLLPIGAVIGFVILLMAMV</sequence>
<name>A0A0T5ZAN5_9GAMM</name>
<reference evidence="4 5" key="1">
    <citation type="submission" date="2015-11" db="EMBL/GenBank/DDBJ databases">
        <title>The genome of Candidatus Endoriftia persephone in Ridgeia piscesae and population structure of the North Eastern Pacific vestimentiferan symbionts.</title>
        <authorList>
            <person name="Perez M."/>
            <person name="Juniper K.S."/>
        </authorList>
    </citation>
    <scope>NUCLEOTIDE SEQUENCE [LARGE SCALE GENOMIC DNA]</scope>
    <source>
        <strain evidence="3">Ind10</strain>
        <strain evidence="2">Ind11</strain>
    </source>
</reference>
<evidence type="ECO:0000313" key="5">
    <source>
        <dbReference type="Proteomes" id="UP000051634"/>
    </source>
</evidence>
<proteinExistence type="predicted"/>
<keyword evidence="1" id="KW-0812">Transmembrane</keyword>
<comment type="caution">
    <text evidence="3">The sequence shown here is derived from an EMBL/GenBank/DDBJ whole genome shotgun (WGS) entry which is preliminary data.</text>
</comment>
<dbReference type="EMBL" id="LMXI01000058">
    <property type="protein sequence ID" value="KRT59932.1"/>
    <property type="molecule type" value="Genomic_DNA"/>
</dbReference>
<keyword evidence="1" id="KW-0472">Membrane</keyword>
<dbReference type="OrthoDB" id="7067542at2"/>
<keyword evidence="5" id="KW-1185">Reference proteome</keyword>